<evidence type="ECO:0000256" key="1">
    <source>
        <dbReference type="ARBA" id="ARBA00022475"/>
    </source>
</evidence>
<sequence>MKKIILILIIIAFVLLGGFYFTYQYKINSGNGANVEEIVFSVESGEGVKTIADKLLERNLINSRAYFLLYVRNQKLEANFQAGDYVLNKAMPLKKIVSILTSGKAISKEKTIKIIEGWRIGDIAKYLEKEGITQEKKFSELANQPVASWPFAFDKPSFINEIPESSSLEGFLFPDTYRIFADADEASVIEKMLKNFDLKLSAEMRADIQKQGRSLPEIITMASIIEKEVRDYADMKIVSGLFWDRIKNGQALESCATLAFILGVDKPQYTIEDTQIDSPYNSYRNRGLPPGPISNPGLNAIKAAIYPEHAGYTYFLSRPDTGETVFSKTYDEHIRNKEKYLR</sequence>
<accession>A0A0G0M7S5</accession>
<gene>
    <name evidence="7" type="primary">mltG</name>
    <name evidence="8" type="ORF">US91_C0010G0030</name>
</gene>
<dbReference type="PANTHER" id="PTHR30518:SF2">
    <property type="entry name" value="ENDOLYTIC MUREIN TRANSGLYCOSYLASE"/>
    <property type="match status" value="1"/>
</dbReference>
<dbReference type="Pfam" id="PF02618">
    <property type="entry name" value="YceG"/>
    <property type="match status" value="1"/>
</dbReference>
<dbReference type="PATRIC" id="fig|1618638.3.peg.1093"/>
<keyword evidence="4 7" id="KW-0472">Membrane</keyword>
<dbReference type="GO" id="GO:0071555">
    <property type="term" value="P:cell wall organization"/>
    <property type="evidence" value="ECO:0007669"/>
    <property type="project" value="UniProtKB-KW"/>
</dbReference>
<dbReference type="GO" id="GO:0009252">
    <property type="term" value="P:peptidoglycan biosynthetic process"/>
    <property type="evidence" value="ECO:0007669"/>
    <property type="project" value="UniProtKB-UniRule"/>
</dbReference>
<evidence type="ECO:0000256" key="5">
    <source>
        <dbReference type="ARBA" id="ARBA00023239"/>
    </source>
</evidence>
<feature type="site" description="Important for catalytic activity" evidence="7">
    <location>
        <position position="228"/>
    </location>
</feature>
<dbReference type="EC" id="4.2.2.29" evidence="7"/>
<dbReference type="AlphaFoldDB" id="A0A0G0M7S5"/>
<evidence type="ECO:0000313" key="9">
    <source>
        <dbReference type="Proteomes" id="UP000034022"/>
    </source>
</evidence>
<evidence type="ECO:0000256" key="6">
    <source>
        <dbReference type="ARBA" id="ARBA00023316"/>
    </source>
</evidence>
<keyword evidence="3 7" id="KW-1133">Transmembrane helix</keyword>
<comment type="function">
    <text evidence="7">Functions as a peptidoglycan terminase that cleaves nascent peptidoglycan strands endolytically to terminate their elongation.</text>
</comment>
<dbReference type="PANTHER" id="PTHR30518">
    <property type="entry name" value="ENDOLYTIC MUREIN TRANSGLYCOSYLASE"/>
    <property type="match status" value="1"/>
</dbReference>
<comment type="subcellular location">
    <subcellularLocation>
        <location evidence="7">Cell membrane</location>
        <topology evidence="7">Single-pass membrane protein</topology>
    </subcellularLocation>
</comment>
<comment type="catalytic activity">
    <reaction evidence="7">
        <text>a peptidoglycan chain = a peptidoglycan chain with N-acetyl-1,6-anhydromuramyl-[peptide] at the reducing end + a peptidoglycan chain with N-acetylglucosamine at the non-reducing end.</text>
        <dbReference type="EC" id="4.2.2.29"/>
    </reaction>
</comment>
<keyword evidence="6 7" id="KW-0961">Cell wall biogenesis/degradation</keyword>
<dbReference type="InterPro" id="IPR003770">
    <property type="entry name" value="MLTG-like"/>
</dbReference>
<dbReference type="GO" id="GO:0005886">
    <property type="term" value="C:plasma membrane"/>
    <property type="evidence" value="ECO:0007669"/>
    <property type="project" value="UniProtKB-SubCell"/>
</dbReference>
<keyword evidence="1 7" id="KW-1003">Cell membrane</keyword>
<evidence type="ECO:0000256" key="3">
    <source>
        <dbReference type="ARBA" id="ARBA00022989"/>
    </source>
</evidence>
<name>A0A0G0M7S5_9BACT</name>
<dbReference type="Gene3D" id="3.30.1490.480">
    <property type="entry name" value="Endolytic murein transglycosylase"/>
    <property type="match status" value="1"/>
</dbReference>
<evidence type="ECO:0000313" key="8">
    <source>
        <dbReference type="EMBL" id="KKQ69734.1"/>
    </source>
</evidence>
<evidence type="ECO:0000256" key="4">
    <source>
        <dbReference type="ARBA" id="ARBA00023136"/>
    </source>
</evidence>
<evidence type="ECO:0000256" key="7">
    <source>
        <dbReference type="HAMAP-Rule" id="MF_02065"/>
    </source>
</evidence>
<dbReference type="HAMAP" id="MF_02065">
    <property type="entry name" value="MltG"/>
    <property type="match status" value="1"/>
</dbReference>
<keyword evidence="2 7" id="KW-0812">Transmembrane</keyword>
<dbReference type="GO" id="GO:0008932">
    <property type="term" value="F:lytic endotransglycosylase activity"/>
    <property type="evidence" value="ECO:0007669"/>
    <property type="project" value="UniProtKB-UniRule"/>
</dbReference>
<comment type="similarity">
    <text evidence="7">Belongs to the transglycosylase MltG family.</text>
</comment>
<proteinExistence type="inferred from homology"/>
<dbReference type="Gene3D" id="3.30.160.60">
    <property type="entry name" value="Classic Zinc Finger"/>
    <property type="match status" value="1"/>
</dbReference>
<comment type="caution">
    <text evidence="8">The sequence shown here is derived from an EMBL/GenBank/DDBJ whole genome shotgun (WGS) entry which is preliminary data.</text>
</comment>
<dbReference type="EMBL" id="LBUU01000010">
    <property type="protein sequence ID" value="KKQ69734.1"/>
    <property type="molecule type" value="Genomic_DNA"/>
</dbReference>
<reference evidence="8 9" key="1">
    <citation type="journal article" date="2015" name="Nature">
        <title>rRNA introns, odd ribosomes, and small enigmatic genomes across a large radiation of phyla.</title>
        <authorList>
            <person name="Brown C.T."/>
            <person name="Hug L.A."/>
            <person name="Thomas B.C."/>
            <person name="Sharon I."/>
            <person name="Castelle C.J."/>
            <person name="Singh A."/>
            <person name="Wilkins M.J."/>
            <person name="Williams K.H."/>
            <person name="Banfield J.F."/>
        </authorList>
    </citation>
    <scope>NUCLEOTIDE SEQUENCE [LARGE SCALE GENOMIC DNA]</scope>
</reference>
<dbReference type="CDD" id="cd08010">
    <property type="entry name" value="MltG_like"/>
    <property type="match status" value="1"/>
</dbReference>
<keyword evidence="5 7" id="KW-0456">Lyase</keyword>
<evidence type="ECO:0000256" key="2">
    <source>
        <dbReference type="ARBA" id="ARBA00022692"/>
    </source>
</evidence>
<organism evidence="8 9">
    <name type="scientific">Candidatus Falkowbacteria bacterium GW2011_GWE1_38_31</name>
    <dbReference type="NCBI Taxonomy" id="1618638"/>
    <lineage>
        <taxon>Bacteria</taxon>
        <taxon>Candidatus Falkowiibacteriota</taxon>
    </lineage>
</organism>
<protein>
    <recommendedName>
        <fullName evidence="7">Endolytic murein transglycosylase</fullName>
        <ecNumber evidence="7">4.2.2.29</ecNumber>
    </recommendedName>
    <alternativeName>
        <fullName evidence="7">Peptidoglycan lytic transglycosylase</fullName>
    </alternativeName>
    <alternativeName>
        <fullName evidence="7">Peptidoglycan polymerization terminase</fullName>
    </alternativeName>
</protein>
<dbReference type="NCBIfam" id="TIGR00247">
    <property type="entry name" value="endolytic transglycosylase MltG"/>
    <property type="match status" value="1"/>
</dbReference>
<dbReference type="Proteomes" id="UP000034022">
    <property type="component" value="Unassembled WGS sequence"/>
</dbReference>
<feature type="transmembrane region" description="Helical" evidence="7">
    <location>
        <begin position="5"/>
        <end position="23"/>
    </location>
</feature>